<feature type="compositionally biased region" description="Low complexity" evidence="2">
    <location>
        <begin position="1"/>
        <end position="19"/>
    </location>
</feature>
<keyword evidence="6" id="KW-1185">Reference proteome</keyword>
<dbReference type="Pfam" id="PF07686">
    <property type="entry name" value="V-set"/>
    <property type="match status" value="1"/>
</dbReference>
<feature type="region of interest" description="Disordered" evidence="2">
    <location>
        <begin position="1"/>
        <end position="27"/>
    </location>
</feature>
<dbReference type="STRING" id="9516.ENSCCAP00000016964"/>
<dbReference type="SUPFAM" id="SSF48726">
    <property type="entry name" value="Immunoglobulin"/>
    <property type="match status" value="1"/>
</dbReference>
<dbReference type="Ensembl" id="ENSCCAT00000034420.1">
    <property type="protein sequence ID" value="ENSCCAP00000016964.1"/>
    <property type="gene ID" value="ENSCCAG00000026293.1"/>
</dbReference>
<dbReference type="CDD" id="cd00096">
    <property type="entry name" value="Ig"/>
    <property type="match status" value="1"/>
</dbReference>
<dbReference type="GeneTree" id="ENSGT00390000007100"/>
<dbReference type="InterPro" id="IPR003599">
    <property type="entry name" value="Ig_sub"/>
</dbReference>
<reference evidence="5" key="1">
    <citation type="submission" date="2025-08" db="UniProtKB">
        <authorList>
            <consortium name="Ensembl"/>
        </authorList>
    </citation>
    <scope>IDENTIFICATION</scope>
</reference>
<keyword evidence="3" id="KW-0472">Membrane</keyword>
<dbReference type="GO" id="GO:0050853">
    <property type="term" value="P:B cell receptor signaling pathway"/>
    <property type="evidence" value="ECO:0007669"/>
    <property type="project" value="TreeGrafter"/>
</dbReference>
<evidence type="ECO:0000259" key="4">
    <source>
        <dbReference type="PROSITE" id="PS50835"/>
    </source>
</evidence>
<dbReference type="Gene3D" id="2.60.40.10">
    <property type="entry name" value="Immunoglobulins"/>
    <property type="match status" value="1"/>
</dbReference>
<proteinExistence type="predicted"/>
<evidence type="ECO:0000256" key="2">
    <source>
        <dbReference type="SAM" id="MobiDB-lite"/>
    </source>
</evidence>
<keyword evidence="3" id="KW-0812">Transmembrane</keyword>
<dbReference type="GO" id="GO:0030183">
    <property type="term" value="P:B cell differentiation"/>
    <property type="evidence" value="ECO:0007669"/>
    <property type="project" value="TreeGrafter"/>
</dbReference>
<dbReference type="GO" id="GO:0009897">
    <property type="term" value="C:external side of plasma membrane"/>
    <property type="evidence" value="ECO:0007669"/>
    <property type="project" value="TreeGrafter"/>
</dbReference>
<evidence type="ECO:0000313" key="5">
    <source>
        <dbReference type="Ensembl" id="ENSCCAP00000016964.1"/>
    </source>
</evidence>
<feature type="transmembrane region" description="Helical" evidence="3">
    <location>
        <begin position="268"/>
        <end position="291"/>
    </location>
</feature>
<evidence type="ECO:0000313" key="6">
    <source>
        <dbReference type="Proteomes" id="UP000233040"/>
    </source>
</evidence>
<dbReference type="SMART" id="SM00409">
    <property type="entry name" value="IG"/>
    <property type="match status" value="1"/>
</dbReference>
<keyword evidence="3" id="KW-1133">Transmembrane helix</keyword>
<keyword evidence="1" id="KW-0393">Immunoglobulin domain</keyword>
<dbReference type="GO" id="GO:0019815">
    <property type="term" value="C:B cell receptor complex"/>
    <property type="evidence" value="ECO:0007669"/>
    <property type="project" value="TreeGrafter"/>
</dbReference>
<evidence type="ECO:0000256" key="3">
    <source>
        <dbReference type="SAM" id="Phobius"/>
    </source>
</evidence>
<dbReference type="AlphaFoldDB" id="A0A2K5QM48"/>
<evidence type="ECO:0000256" key="1">
    <source>
        <dbReference type="ARBA" id="ARBA00023319"/>
    </source>
</evidence>
<name>A0A2K5QM48_CEBIM</name>
<feature type="domain" description="Ig-like" evidence="4">
    <location>
        <begin position="122"/>
        <end position="232"/>
    </location>
</feature>
<sequence length="312" mass="33626">MARRALAAAAPPVSAPSPRVLRRRGRRGRLGNVVPRWARPEPARPAPGAHRALLVVTYRKRIGETEAHSCRKWSPQQPGTPDVCCLALGVTSASAAGGGDCGRKSVNWEGERGPDGPGTGSPGMMLVLLVQLWALQGASSLRVQQGPQRLQVRQGSQATLDCHVDQALAWERLRVVWTKDGNVTCQPYITNGHLSQGLCGPQGRLSWQAPSHLTLRLDPVSLSHSGTYVCKAIIEIPDLEKAEGNGTWLSVDPDDTPQNRNLTPSFRGLLFVPLGVGSVGVATMVLGAWFWGRRHCQQRDSGNSPGKMGWAE</sequence>
<dbReference type="PROSITE" id="PS50835">
    <property type="entry name" value="IG_LIKE"/>
    <property type="match status" value="1"/>
</dbReference>
<dbReference type="PANTHER" id="PTHR14334">
    <property type="entry name" value="B-CELL ANTIGEN RECEPTOR COMPLEX-ASSOCIATED PROTEIN"/>
    <property type="match status" value="1"/>
</dbReference>
<dbReference type="Proteomes" id="UP000233040">
    <property type="component" value="Unassembled WGS sequence"/>
</dbReference>
<accession>A0A2K5QM48</accession>
<dbReference type="InterPro" id="IPR013783">
    <property type="entry name" value="Ig-like_fold"/>
</dbReference>
<dbReference type="PANTHER" id="PTHR14334:SF3">
    <property type="entry name" value="TRANSMEMBRANE AND IMMUNOGLOBULIN DOMAIN CONTAINING 2"/>
    <property type="match status" value="1"/>
</dbReference>
<dbReference type="InterPro" id="IPR007110">
    <property type="entry name" value="Ig-like_dom"/>
</dbReference>
<reference evidence="5" key="2">
    <citation type="submission" date="2025-09" db="UniProtKB">
        <authorList>
            <consortium name="Ensembl"/>
        </authorList>
    </citation>
    <scope>IDENTIFICATION</scope>
</reference>
<organism evidence="5 6">
    <name type="scientific">Cebus imitator</name>
    <name type="common">Panamanian white-faced capuchin</name>
    <name type="synonym">Cebus capucinus imitator</name>
    <dbReference type="NCBI Taxonomy" id="2715852"/>
    <lineage>
        <taxon>Eukaryota</taxon>
        <taxon>Metazoa</taxon>
        <taxon>Chordata</taxon>
        <taxon>Craniata</taxon>
        <taxon>Vertebrata</taxon>
        <taxon>Euteleostomi</taxon>
        <taxon>Mammalia</taxon>
        <taxon>Eutheria</taxon>
        <taxon>Euarchontoglires</taxon>
        <taxon>Primates</taxon>
        <taxon>Haplorrhini</taxon>
        <taxon>Platyrrhini</taxon>
        <taxon>Cebidae</taxon>
        <taxon>Cebinae</taxon>
        <taxon>Cebus</taxon>
    </lineage>
</organism>
<dbReference type="InterPro" id="IPR013106">
    <property type="entry name" value="Ig_V-set"/>
</dbReference>
<dbReference type="InterPro" id="IPR036179">
    <property type="entry name" value="Ig-like_dom_sf"/>
</dbReference>
<protein>
    <recommendedName>
        <fullName evidence="4">Ig-like domain-containing protein</fullName>
    </recommendedName>
</protein>